<dbReference type="CDD" id="cd00038">
    <property type="entry name" value="CAP_ED"/>
    <property type="match status" value="1"/>
</dbReference>
<dbReference type="EMBL" id="MLFT02000004">
    <property type="protein sequence ID" value="PHT49721.1"/>
    <property type="molecule type" value="Genomic_DNA"/>
</dbReference>
<accession>A0A2G2WX03</accession>
<keyword evidence="1" id="KW-0406">Ion transport</keyword>
<reference evidence="4 5" key="1">
    <citation type="journal article" date="2017" name="Genome Biol.">
        <title>New reference genome sequences of hot pepper reveal the massive evolution of plant disease-resistance genes by retroduplication.</title>
        <authorList>
            <person name="Kim S."/>
            <person name="Park J."/>
            <person name="Yeom S.I."/>
            <person name="Kim Y.M."/>
            <person name="Seo E."/>
            <person name="Kim K.T."/>
            <person name="Kim M.S."/>
            <person name="Lee J.M."/>
            <person name="Cheong K."/>
            <person name="Shin H.S."/>
            <person name="Kim S.B."/>
            <person name="Han K."/>
            <person name="Lee J."/>
            <person name="Park M."/>
            <person name="Lee H.A."/>
            <person name="Lee H.Y."/>
            <person name="Lee Y."/>
            <person name="Oh S."/>
            <person name="Lee J.H."/>
            <person name="Choi E."/>
            <person name="Choi E."/>
            <person name="Lee S.E."/>
            <person name="Jeon J."/>
            <person name="Kim H."/>
            <person name="Choi G."/>
            <person name="Song H."/>
            <person name="Lee J."/>
            <person name="Lee S.C."/>
            <person name="Kwon J.K."/>
            <person name="Lee H.Y."/>
            <person name="Koo N."/>
            <person name="Hong Y."/>
            <person name="Kim R.W."/>
            <person name="Kang W.H."/>
            <person name="Huh J.H."/>
            <person name="Kang B.C."/>
            <person name="Yang T.J."/>
            <person name="Lee Y.H."/>
            <person name="Bennetzen J.L."/>
            <person name="Choi D."/>
        </authorList>
    </citation>
    <scope>NUCLEOTIDE SEQUENCE [LARGE SCALE GENOMIC DNA]</scope>
    <source>
        <strain evidence="5">cv. PBC81</strain>
    </source>
</reference>
<protein>
    <submittedName>
        <fullName evidence="4">Cyclic nucleotide-gated ion channel 1</fullName>
    </submittedName>
</protein>
<dbReference type="PANTHER" id="PTHR45651">
    <property type="entry name" value="CYCLIC NUCLEOTIDE-GATED ION CHANNEL 15-RELATED-RELATED"/>
    <property type="match status" value="1"/>
</dbReference>
<keyword evidence="2" id="KW-0407">Ion channel</keyword>
<name>A0A2G2WX03_CAPBA</name>
<dbReference type="PROSITE" id="PS50042">
    <property type="entry name" value="CNMP_BINDING_3"/>
    <property type="match status" value="1"/>
</dbReference>
<proteinExistence type="predicted"/>
<evidence type="ECO:0000313" key="4">
    <source>
        <dbReference type="EMBL" id="PHT49721.1"/>
    </source>
</evidence>
<dbReference type="InterPro" id="IPR014710">
    <property type="entry name" value="RmlC-like_jellyroll"/>
</dbReference>
<organism evidence="4 5">
    <name type="scientific">Capsicum baccatum</name>
    <name type="common">Peruvian pepper</name>
    <dbReference type="NCBI Taxonomy" id="33114"/>
    <lineage>
        <taxon>Eukaryota</taxon>
        <taxon>Viridiplantae</taxon>
        <taxon>Streptophyta</taxon>
        <taxon>Embryophyta</taxon>
        <taxon>Tracheophyta</taxon>
        <taxon>Spermatophyta</taxon>
        <taxon>Magnoliopsida</taxon>
        <taxon>eudicotyledons</taxon>
        <taxon>Gunneridae</taxon>
        <taxon>Pentapetalae</taxon>
        <taxon>asterids</taxon>
        <taxon>lamiids</taxon>
        <taxon>Solanales</taxon>
        <taxon>Solanaceae</taxon>
        <taxon>Solanoideae</taxon>
        <taxon>Capsiceae</taxon>
        <taxon>Capsicum</taxon>
    </lineage>
</organism>
<evidence type="ECO:0000256" key="2">
    <source>
        <dbReference type="ARBA" id="ARBA00023303"/>
    </source>
</evidence>
<comment type="caution">
    <text evidence="4">The sequence shown here is derived from an EMBL/GenBank/DDBJ whole genome shotgun (WGS) entry which is preliminary data.</text>
</comment>
<keyword evidence="1" id="KW-1071">Ligand-gated ion channel</keyword>
<sequence length="352" mass="41483">MWSFDDRHENETCGKSCSIQLNQGEESHISRDRDDIGWILRYQLDVRLLMTFLNGEVCEDSEQQLTSQTPSGAGSLQFCFKEYFQSITVRVEGIRLRRWDAEQWMSHRMLPDNLRERIRRYEQYKWQQTRGVDEDYLISDLLKDLRRDVPMFEKMDEQLLDALSNHLKPALFTENSFIIRESDPVNEIFFLMRDPNASLTLPASTRTVQAVIDVEAFALTSNDLIFVAAQFRRLHSKYLRHTFRFYSQHWRTWAACFIQAAWHRHCRNKLEKSLREDEDILQDALTNEIATLPNLGATIYASKFAANALRALRRNHPRHLVCKEKDLLTIANVADQHEVWDFLSVFTKVHIP</sequence>
<dbReference type="Gene3D" id="1.10.287.630">
    <property type="entry name" value="Helix hairpin bin"/>
    <property type="match status" value="1"/>
</dbReference>
<feature type="domain" description="Cyclic nucleotide-binding" evidence="3">
    <location>
        <begin position="151"/>
        <end position="193"/>
    </location>
</feature>
<dbReference type="AlphaFoldDB" id="A0A2G2WX03"/>
<evidence type="ECO:0000259" key="3">
    <source>
        <dbReference type="PROSITE" id="PS50042"/>
    </source>
</evidence>
<dbReference type="InterPro" id="IPR018490">
    <property type="entry name" value="cNMP-bd_dom_sf"/>
</dbReference>
<dbReference type="GO" id="GO:0034220">
    <property type="term" value="P:monoatomic ion transmembrane transport"/>
    <property type="evidence" value="ECO:0007669"/>
    <property type="project" value="UniProtKB-KW"/>
</dbReference>
<gene>
    <name evidence="4" type="ORF">CQW23_09468</name>
</gene>
<reference evidence="5" key="2">
    <citation type="journal article" date="2017" name="J. Anim. Genet.">
        <title>Multiple reference genome sequences of hot pepper reveal the massive evolution of plant disease resistance genes by retroduplication.</title>
        <authorList>
            <person name="Kim S."/>
            <person name="Park J."/>
            <person name="Yeom S.-I."/>
            <person name="Kim Y.-M."/>
            <person name="Seo E."/>
            <person name="Kim K.-T."/>
            <person name="Kim M.-S."/>
            <person name="Lee J.M."/>
            <person name="Cheong K."/>
            <person name="Shin H.-S."/>
            <person name="Kim S.-B."/>
            <person name="Han K."/>
            <person name="Lee J."/>
            <person name="Park M."/>
            <person name="Lee H.-A."/>
            <person name="Lee H.-Y."/>
            <person name="Lee Y."/>
            <person name="Oh S."/>
            <person name="Lee J.H."/>
            <person name="Choi E."/>
            <person name="Choi E."/>
            <person name="Lee S.E."/>
            <person name="Jeon J."/>
            <person name="Kim H."/>
            <person name="Choi G."/>
            <person name="Song H."/>
            <person name="Lee J."/>
            <person name="Lee S.-C."/>
            <person name="Kwon J.-K."/>
            <person name="Lee H.-Y."/>
            <person name="Koo N."/>
            <person name="Hong Y."/>
            <person name="Kim R.W."/>
            <person name="Kang W.-H."/>
            <person name="Huh J.H."/>
            <person name="Kang B.-C."/>
            <person name="Yang T.-J."/>
            <person name="Lee Y.-H."/>
            <person name="Bennetzen J.L."/>
            <person name="Choi D."/>
        </authorList>
    </citation>
    <scope>NUCLEOTIDE SEQUENCE [LARGE SCALE GENOMIC DNA]</scope>
    <source>
        <strain evidence="5">cv. PBC81</strain>
    </source>
</reference>
<dbReference type="OrthoDB" id="421226at2759"/>
<evidence type="ECO:0000256" key="1">
    <source>
        <dbReference type="ARBA" id="ARBA00023286"/>
    </source>
</evidence>
<dbReference type="PANTHER" id="PTHR45651:SF56">
    <property type="entry name" value="CYCLIC NUCLEOTIDE-GATED ION CHANNEL 1-LIKE"/>
    <property type="match status" value="1"/>
</dbReference>
<dbReference type="Gene3D" id="2.60.120.10">
    <property type="entry name" value="Jelly Rolls"/>
    <property type="match status" value="1"/>
</dbReference>
<dbReference type="Proteomes" id="UP000224567">
    <property type="component" value="Unassembled WGS sequence"/>
</dbReference>
<dbReference type="GO" id="GO:0016020">
    <property type="term" value="C:membrane"/>
    <property type="evidence" value="ECO:0007669"/>
    <property type="project" value="UniProtKB-SubCell"/>
</dbReference>
<keyword evidence="5" id="KW-1185">Reference proteome</keyword>
<dbReference type="SUPFAM" id="SSF51206">
    <property type="entry name" value="cAMP-binding domain-like"/>
    <property type="match status" value="1"/>
</dbReference>
<dbReference type="InterPro" id="IPR000595">
    <property type="entry name" value="cNMP-bd_dom"/>
</dbReference>
<keyword evidence="1" id="KW-0813">Transport</keyword>
<evidence type="ECO:0000313" key="5">
    <source>
        <dbReference type="Proteomes" id="UP000224567"/>
    </source>
</evidence>